<dbReference type="GO" id="GO:0070628">
    <property type="term" value="F:proteasome binding"/>
    <property type="evidence" value="ECO:0007669"/>
    <property type="project" value="TreeGrafter"/>
</dbReference>
<gene>
    <name evidence="2" type="ORF">CFOL_v3_36080</name>
</gene>
<dbReference type="GO" id="GO:0005654">
    <property type="term" value="C:nucleoplasm"/>
    <property type="evidence" value="ECO:0007669"/>
    <property type="project" value="TreeGrafter"/>
</dbReference>
<dbReference type="InterPro" id="IPR000626">
    <property type="entry name" value="Ubiquitin-like_dom"/>
</dbReference>
<dbReference type="OrthoDB" id="2012182at2759"/>
<proteinExistence type="predicted"/>
<dbReference type="CDD" id="cd17039">
    <property type="entry name" value="Ubl_ubiquitin_like"/>
    <property type="match status" value="1"/>
</dbReference>
<organism evidence="2 3">
    <name type="scientific">Cephalotus follicularis</name>
    <name type="common">Albany pitcher plant</name>
    <dbReference type="NCBI Taxonomy" id="3775"/>
    <lineage>
        <taxon>Eukaryota</taxon>
        <taxon>Viridiplantae</taxon>
        <taxon>Streptophyta</taxon>
        <taxon>Embryophyta</taxon>
        <taxon>Tracheophyta</taxon>
        <taxon>Spermatophyta</taxon>
        <taxon>Magnoliopsida</taxon>
        <taxon>eudicotyledons</taxon>
        <taxon>Gunneridae</taxon>
        <taxon>Pentapetalae</taxon>
        <taxon>rosids</taxon>
        <taxon>fabids</taxon>
        <taxon>Oxalidales</taxon>
        <taxon>Cephalotaceae</taxon>
        <taxon>Cephalotus</taxon>
    </lineage>
</organism>
<protein>
    <submittedName>
        <fullName evidence="2">Ubiquitin domain-containing protein</fullName>
    </submittedName>
</protein>
<dbReference type="AlphaFoldDB" id="A0A1Q3DJT3"/>
<name>A0A1Q3DJT3_CEPFO</name>
<accession>A0A1Q3DJT3</accession>
<dbReference type="GO" id="GO:0031593">
    <property type="term" value="F:polyubiquitin modification-dependent protein binding"/>
    <property type="evidence" value="ECO:0007669"/>
    <property type="project" value="TreeGrafter"/>
</dbReference>
<dbReference type="InParanoid" id="A0A1Q3DJT3"/>
<feature type="domain" description="Ubiquitin-like" evidence="1">
    <location>
        <begin position="81"/>
        <end position="150"/>
    </location>
</feature>
<keyword evidence="3" id="KW-1185">Reference proteome</keyword>
<dbReference type="InterPro" id="IPR029071">
    <property type="entry name" value="Ubiquitin-like_domsf"/>
</dbReference>
<sequence length="157" mass="18181">MDSEVTFLIEGAVVKPIITMPTSATIRQLKKKIEEYTDIPISRQILSHDNTKLIDDFIINHYNFGPIPGIQLEVETDPNQMDVNITVTSPVFKVRLKVNQMESVMQLKQKIGDMWGIETKDITLWHLCRRMQDDHLLHMYYINEGSDVEFTRTGFPS</sequence>
<feature type="domain" description="Ubiquitin-like" evidence="1">
    <location>
        <begin position="18"/>
        <end position="66"/>
    </location>
</feature>
<dbReference type="Pfam" id="PF00240">
    <property type="entry name" value="ubiquitin"/>
    <property type="match status" value="2"/>
</dbReference>
<dbReference type="Gene3D" id="3.10.20.90">
    <property type="entry name" value="Phosphatidylinositol 3-kinase Catalytic Subunit, Chain A, domain 1"/>
    <property type="match status" value="2"/>
</dbReference>
<dbReference type="SUPFAM" id="SSF54236">
    <property type="entry name" value="Ubiquitin-like"/>
    <property type="match status" value="2"/>
</dbReference>
<dbReference type="GO" id="GO:0043161">
    <property type="term" value="P:proteasome-mediated ubiquitin-dependent protein catabolic process"/>
    <property type="evidence" value="ECO:0007669"/>
    <property type="project" value="TreeGrafter"/>
</dbReference>
<dbReference type="PROSITE" id="PS50053">
    <property type="entry name" value="UBIQUITIN_2"/>
    <property type="match status" value="2"/>
</dbReference>
<comment type="caution">
    <text evidence="2">The sequence shown here is derived from an EMBL/GenBank/DDBJ whole genome shotgun (WGS) entry which is preliminary data.</text>
</comment>
<dbReference type="Proteomes" id="UP000187406">
    <property type="component" value="Unassembled WGS sequence"/>
</dbReference>
<evidence type="ECO:0000313" key="3">
    <source>
        <dbReference type="Proteomes" id="UP000187406"/>
    </source>
</evidence>
<evidence type="ECO:0000259" key="1">
    <source>
        <dbReference type="PROSITE" id="PS50053"/>
    </source>
</evidence>
<dbReference type="PANTHER" id="PTHR10621:SF63">
    <property type="entry name" value="UBIQUITIN-LIKE DOMAIN-CONTAINING PROTEIN"/>
    <property type="match status" value="1"/>
</dbReference>
<evidence type="ECO:0000313" key="2">
    <source>
        <dbReference type="EMBL" id="GAV92702.1"/>
    </source>
</evidence>
<reference evidence="3" key="1">
    <citation type="submission" date="2016-04" db="EMBL/GenBank/DDBJ databases">
        <title>Cephalotus genome sequencing.</title>
        <authorList>
            <person name="Fukushima K."/>
            <person name="Hasebe M."/>
            <person name="Fang X."/>
        </authorList>
    </citation>
    <scope>NUCLEOTIDE SEQUENCE [LARGE SCALE GENOMIC DNA]</scope>
    <source>
        <strain evidence="3">cv. St1</strain>
    </source>
</reference>
<dbReference type="EMBL" id="BDDD01011098">
    <property type="protein sequence ID" value="GAV92702.1"/>
    <property type="molecule type" value="Genomic_DNA"/>
</dbReference>
<dbReference type="PANTHER" id="PTHR10621">
    <property type="entry name" value="UV EXCISION REPAIR PROTEIN RAD23"/>
    <property type="match status" value="1"/>
</dbReference>
<dbReference type="GO" id="GO:0005829">
    <property type="term" value="C:cytosol"/>
    <property type="evidence" value="ECO:0007669"/>
    <property type="project" value="TreeGrafter"/>
</dbReference>
<dbReference type="GO" id="GO:0043130">
    <property type="term" value="F:ubiquitin binding"/>
    <property type="evidence" value="ECO:0007669"/>
    <property type="project" value="TreeGrafter"/>
</dbReference>